<dbReference type="GO" id="GO:0016887">
    <property type="term" value="F:ATP hydrolysis activity"/>
    <property type="evidence" value="ECO:0007669"/>
    <property type="project" value="InterPro"/>
</dbReference>
<evidence type="ECO:0000256" key="4">
    <source>
        <dbReference type="ARBA" id="ARBA00022496"/>
    </source>
</evidence>
<keyword evidence="9" id="KW-0472">Membrane</keyword>
<evidence type="ECO:0000313" key="13">
    <source>
        <dbReference type="Proteomes" id="UP000554054"/>
    </source>
</evidence>
<sequence>MTADTHIPPVTPVTPVADETTDEAPLRGAHAVRGTHSVAPHDTAFVPAPARLRAESVSLGYRDRTVVDHLDLDVPDGGVTAIVGPNGCGKSTLLRGLARLLPARGGRIVLDGRDLARTPTKAVARSIGLLPQGPVAPEGLTVSELIAHGRHPHQGILRRASREDDAVVAEAMELTGTTGLAERVVDELSGGQRQRVWIALALAQQPDILLLDEPTSFLDIAHQIEVLDLVRSLNRARGTTVVMVLHDLAMAARYATHLVAVRDGRIIARGDPCAVVTEDLVHEVFDVRCRILTDPDTGTPVVLPRPQEQS</sequence>
<dbReference type="CDD" id="cd03214">
    <property type="entry name" value="ABC_Iron-Siderophores_B12_Hemin"/>
    <property type="match status" value="1"/>
</dbReference>
<evidence type="ECO:0000256" key="8">
    <source>
        <dbReference type="ARBA" id="ARBA00023065"/>
    </source>
</evidence>
<dbReference type="EMBL" id="JACCAE010000001">
    <property type="protein sequence ID" value="NYF98565.1"/>
    <property type="molecule type" value="Genomic_DNA"/>
</dbReference>
<comment type="caution">
    <text evidence="12">The sequence shown here is derived from an EMBL/GenBank/DDBJ whole genome shotgun (WGS) entry which is preliminary data.</text>
</comment>
<dbReference type="PANTHER" id="PTHR42771:SF2">
    <property type="entry name" value="IRON(3+)-HYDROXAMATE IMPORT ATP-BINDING PROTEIN FHUC"/>
    <property type="match status" value="1"/>
</dbReference>
<dbReference type="GO" id="GO:0005524">
    <property type="term" value="F:ATP binding"/>
    <property type="evidence" value="ECO:0007669"/>
    <property type="project" value="UniProtKB-KW"/>
</dbReference>
<dbReference type="AlphaFoldDB" id="A0A852VXS4"/>
<evidence type="ECO:0000256" key="6">
    <source>
        <dbReference type="ARBA" id="ARBA00022840"/>
    </source>
</evidence>
<dbReference type="GO" id="GO:0005886">
    <property type="term" value="C:plasma membrane"/>
    <property type="evidence" value="ECO:0007669"/>
    <property type="project" value="UniProtKB-SubCell"/>
</dbReference>
<dbReference type="InterPro" id="IPR027417">
    <property type="entry name" value="P-loop_NTPase"/>
</dbReference>
<proteinExistence type="predicted"/>
<dbReference type="PANTHER" id="PTHR42771">
    <property type="entry name" value="IRON(3+)-HYDROXAMATE IMPORT ATP-BINDING PROTEIN FHUC"/>
    <property type="match status" value="1"/>
</dbReference>
<dbReference type="RefSeq" id="WP_185991361.1">
    <property type="nucleotide sequence ID" value="NZ_JACCAE010000001.1"/>
</dbReference>
<dbReference type="InterPro" id="IPR017871">
    <property type="entry name" value="ABC_transporter-like_CS"/>
</dbReference>
<dbReference type="PROSITE" id="PS50893">
    <property type="entry name" value="ABC_TRANSPORTER_2"/>
    <property type="match status" value="1"/>
</dbReference>
<dbReference type="InterPro" id="IPR051535">
    <property type="entry name" value="Siderophore_ABC-ATPase"/>
</dbReference>
<keyword evidence="2" id="KW-0813">Transport</keyword>
<organism evidence="12 13">
    <name type="scientific">Janibacter cremeus</name>
    <dbReference type="NCBI Taxonomy" id="1285192"/>
    <lineage>
        <taxon>Bacteria</taxon>
        <taxon>Bacillati</taxon>
        <taxon>Actinomycetota</taxon>
        <taxon>Actinomycetes</taxon>
        <taxon>Micrococcales</taxon>
        <taxon>Intrasporangiaceae</taxon>
        <taxon>Janibacter</taxon>
    </lineage>
</organism>
<keyword evidence="8" id="KW-0406">Ion transport</keyword>
<evidence type="ECO:0000259" key="11">
    <source>
        <dbReference type="PROSITE" id="PS50893"/>
    </source>
</evidence>
<keyword evidence="4" id="KW-0410">Iron transport</keyword>
<comment type="subcellular location">
    <subcellularLocation>
        <location evidence="1">Cell membrane</location>
        <topology evidence="1">Peripheral membrane protein</topology>
    </subcellularLocation>
</comment>
<dbReference type="Proteomes" id="UP000554054">
    <property type="component" value="Unassembled WGS sequence"/>
</dbReference>
<dbReference type="GO" id="GO:0006826">
    <property type="term" value="P:iron ion transport"/>
    <property type="evidence" value="ECO:0007669"/>
    <property type="project" value="UniProtKB-KW"/>
</dbReference>
<dbReference type="SUPFAM" id="SSF52540">
    <property type="entry name" value="P-loop containing nucleoside triphosphate hydrolases"/>
    <property type="match status" value="1"/>
</dbReference>
<keyword evidence="3" id="KW-1003">Cell membrane</keyword>
<dbReference type="InterPro" id="IPR003593">
    <property type="entry name" value="AAA+_ATPase"/>
</dbReference>
<reference evidence="12 13" key="1">
    <citation type="submission" date="2020-07" db="EMBL/GenBank/DDBJ databases">
        <title>Sequencing the genomes of 1000 actinobacteria strains.</title>
        <authorList>
            <person name="Klenk H.-P."/>
        </authorList>
    </citation>
    <scope>NUCLEOTIDE SEQUENCE [LARGE SCALE GENOMIC DNA]</scope>
    <source>
        <strain evidence="12 13">DSM 26154</strain>
    </source>
</reference>
<dbReference type="Pfam" id="PF00005">
    <property type="entry name" value="ABC_tran"/>
    <property type="match status" value="1"/>
</dbReference>
<evidence type="ECO:0000256" key="2">
    <source>
        <dbReference type="ARBA" id="ARBA00022448"/>
    </source>
</evidence>
<dbReference type="PROSITE" id="PS00211">
    <property type="entry name" value="ABC_TRANSPORTER_1"/>
    <property type="match status" value="1"/>
</dbReference>
<keyword evidence="7" id="KW-0408">Iron</keyword>
<accession>A0A852VXS4</accession>
<feature type="domain" description="ABC transporter" evidence="11">
    <location>
        <begin position="52"/>
        <end position="288"/>
    </location>
</feature>
<feature type="region of interest" description="Disordered" evidence="10">
    <location>
        <begin position="1"/>
        <end position="22"/>
    </location>
</feature>
<gene>
    <name evidence="12" type="ORF">BJY20_001957</name>
</gene>
<dbReference type="Gene3D" id="3.40.50.300">
    <property type="entry name" value="P-loop containing nucleotide triphosphate hydrolases"/>
    <property type="match status" value="1"/>
</dbReference>
<evidence type="ECO:0000256" key="1">
    <source>
        <dbReference type="ARBA" id="ARBA00004202"/>
    </source>
</evidence>
<dbReference type="SMART" id="SM00382">
    <property type="entry name" value="AAA"/>
    <property type="match status" value="1"/>
</dbReference>
<evidence type="ECO:0000256" key="10">
    <source>
        <dbReference type="SAM" id="MobiDB-lite"/>
    </source>
</evidence>
<evidence type="ECO:0000256" key="3">
    <source>
        <dbReference type="ARBA" id="ARBA00022475"/>
    </source>
</evidence>
<dbReference type="InterPro" id="IPR003439">
    <property type="entry name" value="ABC_transporter-like_ATP-bd"/>
</dbReference>
<keyword evidence="6 12" id="KW-0067">ATP-binding</keyword>
<evidence type="ECO:0000256" key="9">
    <source>
        <dbReference type="ARBA" id="ARBA00023136"/>
    </source>
</evidence>
<keyword evidence="13" id="KW-1185">Reference proteome</keyword>
<dbReference type="FunFam" id="3.40.50.300:FF:000134">
    <property type="entry name" value="Iron-enterobactin ABC transporter ATP-binding protein"/>
    <property type="match status" value="1"/>
</dbReference>
<protein>
    <submittedName>
        <fullName evidence="12">Iron complex transport system ATP-binding protein</fullName>
    </submittedName>
</protein>
<evidence type="ECO:0000256" key="5">
    <source>
        <dbReference type="ARBA" id="ARBA00022741"/>
    </source>
</evidence>
<evidence type="ECO:0000313" key="12">
    <source>
        <dbReference type="EMBL" id="NYF98565.1"/>
    </source>
</evidence>
<evidence type="ECO:0000256" key="7">
    <source>
        <dbReference type="ARBA" id="ARBA00023004"/>
    </source>
</evidence>
<name>A0A852VXS4_9MICO</name>
<keyword evidence="5" id="KW-0547">Nucleotide-binding</keyword>